<comment type="caution">
    <text evidence="2">The sequence shown here is derived from an EMBL/GenBank/DDBJ whole genome shotgun (WGS) entry which is preliminary data.</text>
</comment>
<evidence type="ECO:0000313" key="3">
    <source>
        <dbReference type="Proteomes" id="UP000288052"/>
    </source>
</evidence>
<dbReference type="EMBL" id="QXGI01000005">
    <property type="protein sequence ID" value="RSX47167.1"/>
    <property type="molecule type" value="Genomic_DNA"/>
</dbReference>
<sequence>MRVRGTVRGRSVAAWRRDNTLIAAYGSGLLISVCMVLIAFPASDMPSTARLAYAFGLGAVFLVCLISVDVLCVTKALATNRIIQFSVLGLTVLCSCGLGIVISQTIVATDSALLGLCMAMGCIAVNCSVLICCLKEPHLYGAVSMVWMLALLVFVSVAIVFLFDLPSAVAAATMVALGVYGIQLMPNLVVHVPDRYLVQWRDYMTQRWTVRGAIPENARALSLSDVDKDMSRFLSRYDAGVTMCGICALAGYVMLIRDIDGSSPLVRIGMIALSVALIVFLELKPRQSGRVFERMMMRFLGLAVLLMALMDMGTMVPAVHKADMLWPMLACVIVGLAMVVAILAQHGGFYSLLLSRIGDGLCVLSVLVLLPSAFFAAGGFELLRGGM</sequence>
<feature type="transmembrane region" description="Helical" evidence="1">
    <location>
        <begin position="265"/>
        <end position="283"/>
    </location>
</feature>
<evidence type="ECO:0000256" key="1">
    <source>
        <dbReference type="SAM" id="Phobius"/>
    </source>
</evidence>
<feature type="transmembrane region" description="Helical" evidence="1">
    <location>
        <begin position="325"/>
        <end position="345"/>
    </location>
</feature>
<dbReference type="AlphaFoldDB" id="A0A430F607"/>
<feature type="transmembrane region" description="Helical" evidence="1">
    <location>
        <begin position="85"/>
        <end position="106"/>
    </location>
</feature>
<feature type="transmembrane region" description="Helical" evidence="1">
    <location>
        <begin position="237"/>
        <end position="259"/>
    </location>
</feature>
<accession>A0A430F607</accession>
<gene>
    <name evidence="2" type="ORF">D2E22_1351</name>
</gene>
<proteinExistence type="predicted"/>
<keyword evidence="1" id="KW-0472">Membrane</keyword>
<feature type="transmembrane region" description="Helical" evidence="1">
    <location>
        <begin position="139"/>
        <end position="163"/>
    </location>
</feature>
<evidence type="ECO:0000313" key="2">
    <source>
        <dbReference type="EMBL" id="RSX47167.1"/>
    </source>
</evidence>
<keyword evidence="1" id="KW-1133">Transmembrane helix</keyword>
<feature type="transmembrane region" description="Helical" evidence="1">
    <location>
        <begin position="169"/>
        <end position="190"/>
    </location>
</feature>
<feature type="transmembrane region" description="Helical" evidence="1">
    <location>
        <begin position="52"/>
        <end position="73"/>
    </location>
</feature>
<feature type="transmembrane region" description="Helical" evidence="1">
    <location>
        <begin position="112"/>
        <end position="132"/>
    </location>
</feature>
<feature type="transmembrane region" description="Helical" evidence="1">
    <location>
        <begin position="357"/>
        <end position="380"/>
    </location>
</feature>
<keyword evidence="1" id="KW-0812">Transmembrane</keyword>
<organism evidence="2 3">
    <name type="scientific">Bifidobacterium castoris</name>
    <dbReference type="NCBI Taxonomy" id="2306972"/>
    <lineage>
        <taxon>Bacteria</taxon>
        <taxon>Bacillati</taxon>
        <taxon>Actinomycetota</taxon>
        <taxon>Actinomycetes</taxon>
        <taxon>Bifidobacteriales</taxon>
        <taxon>Bifidobacteriaceae</taxon>
        <taxon>Bifidobacterium</taxon>
    </lineage>
</organism>
<reference evidence="2 3" key="1">
    <citation type="submission" date="2018-09" db="EMBL/GenBank/DDBJ databases">
        <title>Characterization of the phylogenetic diversity of five novel species belonging to the genus Bifidobacterium.</title>
        <authorList>
            <person name="Lugli G.A."/>
            <person name="Duranti S."/>
            <person name="Milani C."/>
        </authorList>
    </citation>
    <scope>NUCLEOTIDE SEQUENCE [LARGE SCALE GENOMIC DNA]</scope>
    <source>
        <strain evidence="2 3">2020B</strain>
    </source>
</reference>
<keyword evidence="3" id="KW-1185">Reference proteome</keyword>
<name>A0A430F607_9BIFI</name>
<dbReference type="Proteomes" id="UP000288052">
    <property type="component" value="Unassembled WGS sequence"/>
</dbReference>
<protein>
    <submittedName>
        <fullName evidence="2">Uncharacterized protein</fullName>
    </submittedName>
</protein>
<feature type="transmembrane region" description="Helical" evidence="1">
    <location>
        <begin position="21"/>
        <end position="40"/>
    </location>
</feature>
<feature type="transmembrane region" description="Helical" evidence="1">
    <location>
        <begin position="295"/>
        <end position="319"/>
    </location>
</feature>